<reference evidence="7" key="1">
    <citation type="submission" date="2017-01" db="EMBL/GenBank/DDBJ databases">
        <authorList>
            <person name="Varghese N."/>
            <person name="Submissions S."/>
        </authorList>
    </citation>
    <scope>NUCLEOTIDE SEQUENCE [LARGE SCALE GENOMIC DNA]</scope>
    <source>
        <strain evidence="7">ATCC 12950</strain>
    </source>
</reference>
<evidence type="ECO:0000256" key="2">
    <source>
        <dbReference type="ARBA" id="ARBA00023157"/>
    </source>
</evidence>
<gene>
    <name evidence="6" type="ORF">SAMN05421833_102379</name>
</gene>
<feature type="region of interest" description="Disordered" evidence="3">
    <location>
        <begin position="33"/>
        <end position="68"/>
    </location>
</feature>
<keyword evidence="1 4" id="KW-0732">Signal</keyword>
<proteinExistence type="predicted"/>
<keyword evidence="6" id="KW-0430">Lectin</keyword>
<keyword evidence="2" id="KW-1015">Disulfide bond</keyword>
<evidence type="ECO:0000256" key="1">
    <source>
        <dbReference type="ARBA" id="ARBA00022729"/>
    </source>
</evidence>
<dbReference type="InterPro" id="IPR006558">
    <property type="entry name" value="LamG-like"/>
</dbReference>
<feature type="signal peptide" evidence="4">
    <location>
        <begin position="1"/>
        <end position="22"/>
    </location>
</feature>
<feature type="domain" description="LamG-like jellyroll fold" evidence="5">
    <location>
        <begin position="775"/>
        <end position="915"/>
    </location>
</feature>
<dbReference type="Pfam" id="PF13385">
    <property type="entry name" value="Laminin_G_3"/>
    <property type="match status" value="3"/>
</dbReference>
<feature type="domain" description="LamG-like jellyroll fold" evidence="5">
    <location>
        <begin position="1006"/>
        <end position="1146"/>
    </location>
</feature>
<dbReference type="GO" id="GO:0006955">
    <property type="term" value="P:immune response"/>
    <property type="evidence" value="ECO:0007669"/>
    <property type="project" value="InterPro"/>
</dbReference>
<dbReference type="STRING" id="58117.SAMN05421833_102379"/>
<dbReference type="Proteomes" id="UP000186096">
    <property type="component" value="Unassembled WGS sequence"/>
</dbReference>
<dbReference type="SMART" id="SM00560">
    <property type="entry name" value="LamGL"/>
    <property type="match status" value="3"/>
</dbReference>
<dbReference type="PANTHER" id="PTHR46943">
    <property type="entry name" value="PENTRAXIN-RELATED PROTEIN PTX3"/>
    <property type="match status" value="1"/>
</dbReference>
<evidence type="ECO:0000259" key="5">
    <source>
        <dbReference type="SMART" id="SM00560"/>
    </source>
</evidence>
<feature type="chain" id="PRO_5038982161" evidence="4">
    <location>
        <begin position="23"/>
        <end position="1381"/>
    </location>
</feature>
<dbReference type="GO" id="GO:0030246">
    <property type="term" value="F:carbohydrate binding"/>
    <property type="evidence" value="ECO:0007669"/>
    <property type="project" value="UniProtKB-KW"/>
</dbReference>
<evidence type="ECO:0000313" key="6">
    <source>
        <dbReference type="EMBL" id="SIQ53273.1"/>
    </source>
</evidence>
<dbReference type="EMBL" id="FTNI01000002">
    <property type="protein sequence ID" value="SIQ53273.1"/>
    <property type="molecule type" value="Genomic_DNA"/>
</dbReference>
<sequence length="1381" mass="146477">MYRKLGSTVLAAVLAIGLTVTAEGESAAYAAPRAAQADPVAPGEGAPEEGAPTDEAAGQAARETGRPVEVLAKRGEDRETYANPDGTFTTVEHLRPVRVREGDSWVAPDTTLVRRPDGSIGPRASTVGLSLSSGGDAPLARVARAGREMSLKWPGGLPEPELQGDSAVYHDVMKDVDLVVRADVDGFSHTLVVKTREAAANGALTRLTLGLGGPGLGVRTKDGGAVEAVDAAGGGALFEAPAAVMWDSGAPAPALKAATSAPLERGPSDTSKVAGLSAAVEGGSLTLTPDRALLDAPDTRYPVYIDPVWKTVKASAWAYVSRTYPSQSYYKFGGKADSGMGLCSGDSKCAPSDVKRIFYRMPTSAYAGKYIISADFVAKETWSYSCDGRTVQLWRTKGFIESSTWNSTSDNWLEHLDTRDVAKGWSSSCPAGDVEFDATKAVKDASAGKWSTTTFGLRAGYETDPGGWKRFADDAYLRVNYNTPPPQPKMSNLSMNPGGTCVYSPAPAVRVPPTISAVLLDADSADAKKVYAEFGATWDGAQKWSSGKIGPKTTGSTFQVTLPASIPEKKTINWYVRTWDGYQYSPWSYAGDATACYFTYDKGVPAAPTLSSSAYPQSDPENEADPWYDGVGRYGRFTAASSSSDVVKYWFGVNSNPTSANERKPSSAGGAVTIDIAPDHAGPNYLTVKAFDAAGNSSEIGRYVFRVKTGSPAKAQWALDEPIDSTQVADVSGAYPATVYGGVTLGVDGMSKTAMQTNGTDGYARTAGPVLDTRNGYAVSAWARLPATKPTHAGIIATQIGAQRSGFELYYSSGYDRWIFNRYNNDTTDGTITRAIGTASPQGSEWTHLVGVYDPVAKNIKLYVNGQLQATTAYTTPWNATGPVQIGAGWYGKLDAFFPGEIDDVRLFDRIVTPEEVGNLFTQHPVVASRWKLNDSASAVRAATAYWKMDEAAGAPRAEESGGAYPAGPQGGVTFGAAGRFGKAVHLDGTTGYLKTGGPVLPDTTKSFSVSAWAKLPAAKPTHAAIIATQAGSRRSGFELYYSSSYDRWIFNRYNNDNDDDVITRAQSTAVPEGGVWTHLAGVYDAANKQIRLYVNGKLNSTTAFTTPWKATGPVQIGAGWYGTLKSYFPGDIDDVRLYDQIISDSEIATLASGASLTIAADDGPSGRHVTLNGNARIDQGAGWVGTPPGGLVLDGDGDYAATSVPAVRTDESFTIAGWVTTAGRPSRAAAVFSQEGSVNSAFTLRYRPDPADPANAGGYQIEMPDKDATGAARPTAEHSAFQSGFDWDHVAIVYDAFQDEMRLYVNGELEQVEDTVSWRHNVIGFNAGKGLQLGRTKADGAWAEYWPGVIDDVWAIQGIATEEQIQMLAGGTELATDTGL</sequence>
<dbReference type="PANTHER" id="PTHR46943:SF1">
    <property type="entry name" value="PENTRAXIN-RELATED PROTEIN PTX3"/>
    <property type="match status" value="1"/>
</dbReference>
<evidence type="ECO:0000313" key="7">
    <source>
        <dbReference type="Proteomes" id="UP000186096"/>
    </source>
</evidence>
<accession>A0A1N6TIV5</accession>
<protein>
    <submittedName>
        <fullName evidence="6">Concanavalin A-like lectin/glucanases superfamily protein</fullName>
    </submittedName>
</protein>
<evidence type="ECO:0000256" key="3">
    <source>
        <dbReference type="SAM" id="MobiDB-lite"/>
    </source>
</evidence>
<dbReference type="Gene3D" id="2.60.120.200">
    <property type="match status" value="3"/>
</dbReference>
<dbReference type="SUPFAM" id="SSF49899">
    <property type="entry name" value="Concanavalin A-like lectins/glucanases"/>
    <property type="match status" value="3"/>
</dbReference>
<name>A0A1N6TIV5_9ACTN</name>
<keyword evidence="7" id="KW-1185">Reference proteome</keyword>
<dbReference type="InterPro" id="IPR013320">
    <property type="entry name" value="ConA-like_dom_sf"/>
</dbReference>
<feature type="domain" description="LamG-like jellyroll fold" evidence="5">
    <location>
        <begin position="1212"/>
        <end position="1364"/>
    </location>
</feature>
<evidence type="ECO:0000256" key="4">
    <source>
        <dbReference type="SAM" id="SignalP"/>
    </source>
</evidence>
<organism evidence="6 7">
    <name type="scientific">Microbispora rosea</name>
    <dbReference type="NCBI Taxonomy" id="58117"/>
    <lineage>
        <taxon>Bacteria</taxon>
        <taxon>Bacillati</taxon>
        <taxon>Actinomycetota</taxon>
        <taxon>Actinomycetes</taxon>
        <taxon>Streptosporangiales</taxon>
        <taxon>Streptosporangiaceae</taxon>
        <taxon>Microbispora</taxon>
    </lineage>
</organism>
<dbReference type="InterPro" id="IPR042837">
    <property type="entry name" value="PTX3"/>
</dbReference>
<feature type="compositionally biased region" description="Low complexity" evidence="3">
    <location>
        <begin position="33"/>
        <end position="58"/>
    </location>
</feature>